<sequence length="226" mass="26029">MIDKPQYIIVAGINGAGKSTLYDTFPSLFDKTKRINADELLRQMGGDWHKDSDNLKAMKEEIKQLHYALDHQQSIHVETTLAGRGKAQLNLIDKAHENGFEVTLLYVALRDENLAIKRVEDRVQKGGHGVPSEIIKKRYRQSNHNLSAVAFKSDNVFIYDNSEKFVTVYKREKGQIIKNDLIHFPWINQNINCSEVVQKQLKNFVDHTPEVKLKNNPENKNDRPSY</sequence>
<evidence type="ECO:0000256" key="3">
    <source>
        <dbReference type="ARBA" id="ARBA00022649"/>
    </source>
</evidence>
<keyword evidence="5" id="KW-0067">ATP-binding</keyword>
<dbReference type="GO" id="GO:0005524">
    <property type="term" value="F:ATP binding"/>
    <property type="evidence" value="ECO:0007669"/>
    <property type="project" value="UniProtKB-KW"/>
</dbReference>
<dbReference type="InterPro" id="IPR010488">
    <property type="entry name" value="Zeta_toxin_domain"/>
</dbReference>
<evidence type="ECO:0000256" key="1">
    <source>
        <dbReference type="ARBA" id="ARBA00009104"/>
    </source>
</evidence>
<dbReference type="InterPro" id="IPR027417">
    <property type="entry name" value="P-loop_NTPase"/>
</dbReference>
<gene>
    <name evidence="9" type="ORF">CYJ86_09220</name>
</gene>
<comment type="catalytic activity">
    <reaction evidence="7">
        <text>UDP-N-acetyl-alpha-D-glucosamine + ATP = UDP-N-acetyl-alpha-D-glucosamine 3'-phosphate + ADP + H(+)</text>
        <dbReference type="Rhea" id="RHEA:32671"/>
        <dbReference type="ChEBI" id="CHEBI:15378"/>
        <dbReference type="ChEBI" id="CHEBI:30616"/>
        <dbReference type="ChEBI" id="CHEBI:57705"/>
        <dbReference type="ChEBI" id="CHEBI:64353"/>
        <dbReference type="ChEBI" id="CHEBI:456216"/>
        <dbReference type="EC" id="2.7.1.176"/>
    </reaction>
</comment>
<accession>A0AB36X205</accession>
<dbReference type="Pfam" id="PF06414">
    <property type="entry name" value="Zeta_toxin"/>
    <property type="match status" value="1"/>
</dbReference>
<keyword evidence="4" id="KW-0547">Nucleotide-binding</keyword>
<dbReference type="Proteomes" id="UP000234740">
    <property type="component" value="Unassembled WGS sequence"/>
</dbReference>
<feature type="domain" description="Zeta toxin" evidence="8">
    <location>
        <begin position="4"/>
        <end position="166"/>
    </location>
</feature>
<dbReference type="PANTHER" id="PTHR39206:SF1">
    <property type="entry name" value="SLL8004 PROTEIN"/>
    <property type="match status" value="1"/>
</dbReference>
<evidence type="ECO:0000256" key="4">
    <source>
        <dbReference type="ARBA" id="ARBA00022741"/>
    </source>
</evidence>
<dbReference type="RefSeq" id="WP_101891105.1">
    <property type="nucleotide sequence ID" value="NZ_PKKC01000007.1"/>
</dbReference>
<dbReference type="SUPFAM" id="SSF52540">
    <property type="entry name" value="P-loop containing nucleoside triphosphate hydrolases"/>
    <property type="match status" value="1"/>
</dbReference>
<comment type="similarity">
    <text evidence="1">Belongs to the zeta toxin family.</text>
</comment>
<dbReference type="Gene3D" id="3.40.50.300">
    <property type="entry name" value="P-loop containing nucleotide triphosphate hydrolases"/>
    <property type="match status" value="1"/>
</dbReference>
<dbReference type="AlphaFoldDB" id="A0AB36X205"/>
<evidence type="ECO:0000256" key="7">
    <source>
        <dbReference type="ARBA" id="ARBA00048178"/>
    </source>
</evidence>
<evidence type="ECO:0000256" key="6">
    <source>
        <dbReference type="ARBA" id="ARBA00032897"/>
    </source>
</evidence>
<dbReference type="EMBL" id="PKKC01000007">
    <property type="protein sequence ID" value="PKZ90167.1"/>
    <property type="molecule type" value="Genomic_DNA"/>
</dbReference>
<evidence type="ECO:0000259" key="8">
    <source>
        <dbReference type="Pfam" id="PF06414"/>
    </source>
</evidence>
<name>A0AB36X205_LACGS</name>
<comment type="caution">
    <text evidence="9">The sequence shown here is derived from an EMBL/GenBank/DDBJ whole genome shotgun (WGS) entry which is preliminary data.</text>
</comment>
<keyword evidence="3" id="KW-1277">Toxin-antitoxin system</keyword>
<proteinExistence type="inferred from homology"/>
<organism evidence="9 10">
    <name type="scientific">Lactobacillus gasseri</name>
    <dbReference type="NCBI Taxonomy" id="1596"/>
    <lineage>
        <taxon>Bacteria</taxon>
        <taxon>Bacillati</taxon>
        <taxon>Bacillota</taxon>
        <taxon>Bacilli</taxon>
        <taxon>Lactobacillales</taxon>
        <taxon>Lactobacillaceae</taxon>
        <taxon>Lactobacillus</taxon>
    </lineage>
</organism>
<protein>
    <recommendedName>
        <fullName evidence="6">UDP-N-acetylglucosamine kinase</fullName>
        <ecNumber evidence="2">2.7.1.176</ecNumber>
    </recommendedName>
    <alternativeName>
        <fullName evidence="6">UDP-N-acetylglucosamine kinase</fullName>
    </alternativeName>
</protein>
<dbReference type="PANTHER" id="PTHR39206">
    <property type="entry name" value="SLL8004 PROTEIN"/>
    <property type="match status" value="1"/>
</dbReference>
<dbReference type="EC" id="2.7.1.176" evidence="2"/>
<evidence type="ECO:0000256" key="5">
    <source>
        <dbReference type="ARBA" id="ARBA00022840"/>
    </source>
</evidence>
<evidence type="ECO:0000313" key="9">
    <source>
        <dbReference type="EMBL" id="PKZ90167.1"/>
    </source>
</evidence>
<evidence type="ECO:0000256" key="2">
    <source>
        <dbReference type="ARBA" id="ARBA00011963"/>
    </source>
</evidence>
<dbReference type="GO" id="GO:0016301">
    <property type="term" value="F:kinase activity"/>
    <property type="evidence" value="ECO:0007669"/>
    <property type="project" value="InterPro"/>
</dbReference>
<reference evidence="9 10" key="1">
    <citation type="submission" date="2017-12" db="EMBL/GenBank/DDBJ databases">
        <title>Phylogenetic diversity of female urinary microbiome.</title>
        <authorList>
            <person name="Thomas-White K."/>
            <person name="Wolfe A.J."/>
        </authorList>
    </citation>
    <scope>NUCLEOTIDE SEQUENCE [LARGE SCALE GENOMIC DNA]</scope>
    <source>
        <strain evidence="9 10">UMB0099</strain>
    </source>
</reference>
<evidence type="ECO:0000313" key="10">
    <source>
        <dbReference type="Proteomes" id="UP000234740"/>
    </source>
</evidence>